<evidence type="ECO:0000256" key="1">
    <source>
        <dbReference type="SAM" id="MobiDB-lite"/>
    </source>
</evidence>
<proteinExistence type="predicted"/>
<feature type="region of interest" description="Disordered" evidence="1">
    <location>
        <begin position="113"/>
        <end position="142"/>
    </location>
</feature>
<organism evidence="2 3">
    <name type="scientific">Stylosanthes scabra</name>
    <dbReference type="NCBI Taxonomy" id="79078"/>
    <lineage>
        <taxon>Eukaryota</taxon>
        <taxon>Viridiplantae</taxon>
        <taxon>Streptophyta</taxon>
        <taxon>Embryophyta</taxon>
        <taxon>Tracheophyta</taxon>
        <taxon>Spermatophyta</taxon>
        <taxon>Magnoliopsida</taxon>
        <taxon>eudicotyledons</taxon>
        <taxon>Gunneridae</taxon>
        <taxon>Pentapetalae</taxon>
        <taxon>rosids</taxon>
        <taxon>fabids</taxon>
        <taxon>Fabales</taxon>
        <taxon>Fabaceae</taxon>
        <taxon>Papilionoideae</taxon>
        <taxon>50 kb inversion clade</taxon>
        <taxon>dalbergioids sensu lato</taxon>
        <taxon>Dalbergieae</taxon>
        <taxon>Pterocarpus clade</taxon>
        <taxon>Stylosanthes</taxon>
    </lineage>
</organism>
<reference evidence="2 3" key="1">
    <citation type="journal article" date="2023" name="Plants (Basel)">
        <title>Bridging the Gap: Combining Genomics and Transcriptomics Approaches to Understand Stylosanthes scabra, an Orphan Legume from the Brazilian Caatinga.</title>
        <authorList>
            <person name="Ferreira-Neto J.R.C."/>
            <person name="da Silva M.D."/>
            <person name="Binneck E."/>
            <person name="de Melo N.F."/>
            <person name="da Silva R.H."/>
            <person name="de Melo A.L.T.M."/>
            <person name="Pandolfi V."/>
            <person name="Bustamante F.O."/>
            <person name="Brasileiro-Vidal A.C."/>
            <person name="Benko-Iseppon A.M."/>
        </authorList>
    </citation>
    <scope>NUCLEOTIDE SEQUENCE [LARGE SCALE GENOMIC DNA]</scope>
    <source>
        <tissue evidence="2">Leaves</tissue>
    </source>
</reference>
<evidence type="ECO:0000313" key="2">
    <source>
        <dbReference type="EMBL" id="MED6143727.1"/>
    </source>
</evidence>
<dbReference type="EMBL" id="JASCZI010090640">
    <property type="protein sequence ID" value="MED6143727.1"/>
    <property type="molecule type" value="Genomic_DNA"/>
</dbReference>
<dbReference type="Proteomes" id="UP001341840">
    <property type="component" value="Unassembled WGS sequence"/>
</dbReference>
<keyword evidence="3" id="KW-1185">Reference proteome</keyword>
<evidence type="ECO:0000313" key="3">
    <source>
        <dbReference type="Proteomes" id="UP001341840"/>
    </source>
</evidence>
<feature type="compositionally biased region" description="Basic and acidic residues" evidence="1">
    <location>
        <begin position="114"/>
        <end position="139"/>
    </location>
</feature>
<evidence type="ECO:0008006" key="4">
    <source>
        <dbReference type="Google" id="ProtNLM"/>
    </source>
</evidence>
<comment type="caution">
    <text evidence="2">The sequence shown here is derived from an EMBL/GenBank/DDBJ whole genome shotgun (WGS) entry which is preliminary data.</text>
</comment>
<gene>
    <name evidence="2" type="ORF">PIB30_008674</name>
</gene>
<name>A0ABU6T4V3_9FABA</name>
<protein>
    <recommendedName>
        <fullName evidence="4">Reverse transcriptase domain-containing protein</fullName>
    </recommendedName>
</protein>
<sequence length="225" mass="25580">MKKSTEWLRRPKTNNRCHEETPQRRTLGTLNGNKDKGETLSSTSKKIYQQISDKNILPRARTLRRRTQNAKNKTLFGDYHQGYGHKTQDCYDLKDAIEQAIREAKLNEFAQIIREPRNTGRERSEAPETRNPRNHRETDETMPIVSVITGANHTEKSKSAHKNDLKILSAVRIAPPQMPTIAFNGRDFENGVAESDAPMVISARVGPGIVRRTLVDTDADSNIMF</sequence>
<feature type="region of interest" description="Disordered" evidence="1">
    <location>
        <begin position="1"/>
        <end position="42"/>
    </location>
</feature>
<accession>A0ABU6T4V3</accession>